<protein>
    <submittedName>
        <fullName evidence="3">Phosphate ABC transporter, periplasmic phosphate-binding protein PstS (TC 3.A.1.7.1)</fullName>
    </submittedName>
</protein>
<name>A0A3B0XZG1_9ZZZZ</name>
<dbReference type="Pfam" id="PF12849">
    <property type="entry name" value="PBP_like_2"/>
    <property type="match status" value="1"/>
</dbReference>
<dbReference type="InterPro" id="IPR024370">
    <property type="entry name" value="PBP_domain"/>
</dbReference>
<dbReference type="EMBL" id="UOFI01000168">
    <property type="protein sequence ID" value="VAW69553.1"/>
    <property type="molecule type" value="Genomic_DNA"/>
</dbReference>
<evidence type="ECO:0000256" key="1">
    <source>
        <dbReference type="ARBA" id="ARBA00022729"/>
    </source>
</evidence>
<feature type="domain" description="PBP" evidence="2">
    <location>
        <begin position="63"/>
        <end position="282"/>
    </location>
</feature>
<gene>
    <name evidence="3" type="ORF">MNBD_GAMMA09-2514</name>
</gene>
<keyword evidence="1" id="KW-0732">Signal</keyword>
<organism evidence="3">
    <name type="scientific">hydrothermal vent metagenome</name>
    <dbReference type="NCBI Taxonomy" id="652676"/>
    <lineage>
        <taxon>unclassified sequences</taxon>
        <taxon>metagenomes</taxon>
        <taxon>ecological metagenomes</taxon>
    </lineage>
</organism>
<evidence type="ECO:0000259" key="2">
    <source>
        <dbReference type="Pfam" id="PF12849"/>
    </source>
</evidence>
<dbReference type="InterPro" id="IPR050811">
    <property type="entry name" value="Phosphate_ABC_transporter"/>
</dbReference>
<evidence type="ECO:0000313" key="3">
    <source>
        <dbReference type="EMBL" id="VAW69553.1"/>
    </source>
</evidence>
<accession>A0A3B0XZG1</accession>
<proteinExistence type="predicted"/>
<dbReference type="PANTHER" id="PTHR30570:SF1">
    <property type="entry name" value="PHOSPHATE-BINDING PROTEIN PSTS"/>
    <property type="match status" value="1"/>
</dbReference>
<dbReference type="PANTHER" id="PTHR30570">
    <property type="entry name" value="PERIPLASMIC PHOSPHATE BINDING COMPONENT OF PHOSPHATE ABC TRANSPORTER"/>
    <property type="match status" value="1"/>
</dbReference>
<reference evidence="3" key="1">
    <citation type="submission" date="2018-06" db="EMBL/GenBank/DDBJ databases">
        <authorList>
            <person name="Zhirakovskaya E."/>
        </authorList>
    </citation>
    <scope>NUCLEOTIDE SEQUENCE</scope>
</reference>
<dbReference type="SUPFAM" id="SSF53850">
    <property type="entry name" value="Periplasmic binding protein-like II"/>
    <property type="match status" value="1"/>
</dbReference>
<sequence>MPNLLSVWLYSMFFHVNVFYVRQSRLLKKFLILFSGLVYLLYSSSVFSQKDILNWVGCGISKKSYMTKLAAAYSKRKGVEINLQGGGATRGIREVAKQVADFGGSCRFHLPGSAEEKDTVFEPVAWDALAIITNPENPVGNVTLDQIKKVYTGEITNWRELGGANKPIKLFTRKGKISGVGYSIRAIIFSDINMDFASAKQFKSSGPLEKAVEKDVAAIAITGVSSARLRKVKILSLNSKKPDYNSIKRGKYVLYRPLYITYNLSNPNLPRIKDFIKFAHSRRGRKIMIKNGVVPYLDALKLVMIQSRQSLDAQRKSNNNLTY</sequence>
<dbReference type="AlphaFoldDB" id="A0A3B0XZG1"/>
<dbReference type="Gene3D" id="3.40.190.10">
    <property type="entry name" value="Periplasmic binding protein-like II"/>
    <property type="match status" value="2"/>
</dbReference>